<dbReference type="Proteomes" id="UP001596174">
    <property type="component" value="Unassembled WGS sequence"/>
</dbReference>
<keyword evidence="1" id="KW-0472">Membrane</keyword>
<evidence type="ECO:0008006" key="4">
    <source>
        <dbReference type="Google" id="ProtNLM"/>
    </source>
</evidence>
<evidence type="ECO:0000313" key="3">
    <source>
        <dbReference type="Proteomes" id="UP001596174"/>
    </source>
</evidence>
<keyword evidence="3" id="KW-1185">Reference proteome</keyword>
<evidence type="ECO:0000313" key="2">
    <source>
        <dbReference type="EMBL" id="MFC5909075.1"/>
    </source>
</evidence>
<name>A0ABW1G2V1_9ACTN</name>
<evidence type="ECO:0000256" key="1">
    <source>
        <dbReference type="SAM" id="Phobius"/>
    </source>
</evidence>
<feature type="transmembrane region" description="Helical" evidence="1">
    <location>
        <begin position="52"/>
        <end position="73"/>
    </location>
</feature>
<organism evidence="2 3">
    <name type="scientific">Streptacidiphilus monticola</name>
    <dbReference type="NCBI Taxonomy" id="2161674"/>
    <lineage>
        <taxon>Bacteria</taxon>
        <taxon>Bacillati</taxon>
        <taxon>Actinomycetota</taxon>
        <taxon>Actinomycetes</taxon>
        <taxon>Kitasatosporales</taxon>
        <taxon>Streptomycetaceae</taxon>
        <taxon>Streptacidiphilus</taxon>
    </lineage>
</organism>
<feature type="transmembrane region" description="Helical" evidence="1">
    <location>
        <begin position="238"/>
        <end position="257"/>
    </location>
</feature>
<keyword evidence="1" id="KW-1133">Transmembrane helix</keyword>
<feature type="transmembrane region" description="Helical" evidence="1">
    <location>
        <begin position="136"/>
        <end position="158"/>
    </location>
</feature>
<feature type="transmembrane region" description="Helical" evidence="1">
    <location>
        <begin position="165"/>
        <end position="184"/>
    </location>
</feature>
<keyword evidence="1" id="KW-0812">Transmembrane</keyword>
<protein>
    <recommendedName>
        <fullName evidence="4">ABC transporter permease</fullName>
    </recommendedName>
</protein>
<accession>A0ABW1G2V1</accession>
<dbReference type="RefSeq" id="WP_380584540.1">
    <property type="nucleotide sequence ID" value="NZ_JBHSQJ010000072.1"/>
</dbReference>
<comment type="caution">
    <text evidence="2">The sequence shown here is derived from an EMBL/GenBank/DDBJ whole genome shotgun (WGS) entry which is preliminary data.</text>
</comment>
<gene>
    <name evidence="2" type="ORF">ACFP3V_17870</name>
</gene>
<reference evidence="3" key="1">
    <citation type="journal article" date="2019" name="Int. J. Syst. Evol. Microbiol.">
        <title>The Global Catalogue of Microorganisms (GCM) 10K type strain sequencing project: providing services to taxonomists for standard genome sequencing and annotation.</title>
        <authorList>
            <consortium name="The Broad Institute Genomics Platform"/>
            <consortium name="The Broad Institute Genome Sequencing Center for Infectious Disease"/>
            <person name="Wu L."/>
            <person name="Ma J."/>
        </authorList>
    </citation>
    <scope>NUCLEOTIDE SEQUENCE [LARGE SCALE GENOMIC DNA]</scope>
    <source>
        <strain evidence="3">JCM 4816</strain>
    </source>
</reference>
<proteinExistence type="predicted"/>
<dbReference type="EMBL" id="JBHSQJ010000072">
    <property type="protein sequence ID" value="MFC5909075.1"/>
    <property type="molecule type" value="Genomic_DNA"/>
</dbReference>
<sequence length="263" mass="27325">MHAIAYERRRLTSVRSTWLVLVGLLLADAAVAALTARQPALAEPVRVLTAGVPLLPLPLAAIAAGAVGALSYGHEIRYPVLRAHLRPAVRRFQLLAAKLTVVGVFSAAAAALTLAVDGLALHFLAPHTSVRQFEHALVSGQVPAALLGYLAAAVAGGWTGLLGAALLRSAAAGLLLVVSLPVLAEPVVRALLDHRQLAADGLGALRWSRLFPVDMQHAWLYGPLSGLPGAAGLSRLELGALVGGPVLALFLVYALLLPRRSTV</sequence>
<feature type="transmembrane region" description="Helical" evidence="1">
    <location>
        <begin position="94"/>
        <end position="116"/>
    </location>
</feature>